<comment type="caution">
    <text evidence="6">The sequence shown here is derived from an EMBL/GenBank/DDBJ whole genome shotgun (WGS) entry which is preliminary data.</text>
</comment>
<dbReference type="GO" id="GO:0006412">
    <property type="term" value="P:translation"/>
    <property type="evidence" value="ECO:0007669"/>
    <property type="project" value="UniProtKB-KW"/>
</dbReference>
<proteinExistence type="inferred from homology"/>
<dbReference type="GO" id="GO:0016829">
    <property type="term" value="F:lyase activity"/>
    <property type="evidence" value="ECO:0007669"/>
    <property type="project" value="UniProtKB-KW"/>
</dbReference>
<keyword evidence="3 4" id="KW-0456">Lyase</keyword>
<evidence type="ECO:0000256" key="1">
    <source>
        <dbReference type="ARBA" id="ARBA00009798"/>
    </source>
</evidence>
<dbReference type="GO" id="GO:0002161">
    <property type="term" value="F:aminoacyl-tRNA deacylase activity"/>
    <property type="evidence" value="ECO:0007669"/>
    <property type="project" value="InterPro"/>
</dbReference>
<evidence type="ECO:0000259" key="5">
    <source>
        <dbReference type="Pfam" id="PF04073"/>
    </source>
</evidence>
<dbReference type="PANTHER" id="PTHR30411:SF0">
    <property type="entry name" value="CYS-TRNA(PRO)_CYS-TRNA(CYS) DEACYLASE YBAK"/>
    <property type="match status" value="1"/>
</dbReference>
<dbReference type="EC" id="4.2.-.-" evidence="4"/>
<keyword evidence="7" id="KW-1185">Reference proteome</keyword>
<dbReference type="NCBIfam" id="TIGR00011">
    <property type="entry name" value="YbaK_EbsC"/>
    <property type="match status" value="1"/>
</dbReference>
<dbReference type="AlphaFoldDB" id="C4G819"/>
<evidence type="ECO:0000256" key="4">
    <source>
        <dbReference type="PIRNR" id="PIRNR006181"/>
    </source>
</evidence>
<dbReference type="Pfam" id="PF04073">
    <property type="entry name" value="tRNA_edit"/>
    <property type="match status" value="1"/>
</dbReference>
<keyword evidence="2 4" id="KW-0648">Protein biosynthesis</keyword>
<sequence>MSKKDEKTNVMRLLEQKKLRYEAYNYEKLGLTNGKEIAEALGEDPDRVFKTLVTVGKTKEHYVFVIPVCAELDLKKAAKVVGEKSLAMLPQKELLPLTGYVHGGCSPIGMKKSFPTVLHETAEQYETILFSGGKVGFQVELAPSSLKKLIRFSFADVTVDQ</sequence>
<feature type="domain" description="YbaK/aminoacyl-tRNA synthetase-associated" evidence="5">
    <location>
        <begin position="35"/>
        <end position="149"/>
    </location>
</feature>
<dbReference type="HOGENOM" id="CLU_094875_3_0_9"/>
<dbReference type="EMBL" id="ACIP02000001">
    <property type="protein sequence ID" value="EEP28843.1"/>
    <property type="molecule type" value="Genomic_DNA"/>
</dbReference>
<dbReference type="Gene3D" id="3.90.960.10">
    <property type="entry name" value="YbaK/aminoacyl-tRNA synthetase-associated domain"/>
    <property type="match status" value="1"/>
</dbReference>
<evidence type="ECO:0000313" key="6">
    <source>
        <dbReference type="EMBL" id="EEP28843.1"/>
    </source>
</evidence>
<organism evidence="6 7">
    <name type="scientific">Shuttleworthella satelles DSM 14600</name>
    <dbReference type="NCBI Taxonomy" id="626523"/>
    <lineage>
        <taxon>Bacteria</taxon>
        <taxon>Bacillati</taxon>
        <taxon>Bacillota</taxon>
        <taxon>Clostridia</taxon>
        <taxon>Lachnospirales</taxon>
        <taxon>Lachnospiraceae</taxon>
        <taxon>Shuttleworthella</taxon>
    </lineage>
</organism>
<dbReference type="InterPro" id="IPR036754">
    <property type="entry name" value="YbaK/aa-tRNA-synt-asso_dom_sf"/>
</dbReference>
<evidence type="ECO:0000313" key="7">
    <source>
        <dbReference type="Proteomes" id="UP000003494"/>
    </source>
</evidence>
<protein>
    <recommendedName>
        <fullName evidence="4">Cys-tRNA(Pro)/Cys-tRNA(Cys) deacylase</fullName>
        <ecNumber evidence="4">4.2.-.-</ecNumber>
    </recommendedName>
</protein>
<evidence type="ECO:0000256" key="3">
    <source>
        <dbReference type="ARBA" id="ARBA00023239"/>
    </source>
</evidence>
<dbReference type="InterPro" id="IPR007214">
    <property type="entry name" value="YbaK/aa-tRNA-synth-assoc-dom"/>
</dbReference>
<gene>
    <name evidence="6" type="ORF">GCWU000342_00191</name>
</gene>
<reference evidence="6" key="1">
    <citation type="submission" date="2009-04" db="EMBL/GenBank/DDBJ databases">
        <authorList>
            <person name="Weinstock G."/>
            <person name="Sodergren E."/>
            <person name="Clifton S."/>
            <person name="Fulton L."/>
            <person name="Fulton B."/>
            <person name="Courtney L."/>
            <person name="Fronick C."/>
            <person name="Harrison M."/>
            <person name="Strong C."/>
            <person name="Farmer C."/>
            <person name="Delahaunty K."/>
            <person name="Markovic C."/>
            <person name="Hall O."/>
            <person name="Minx P."/>
            <person name="Tomlinson C."/>
            <person name="Mitreva M."/>
            <person name="Nelson J."/>
            <person name="Hou S."/>
            <person name="Wollam A."/>
            <person name="Pepin K.H."/>
            <person name="Johnson M."/>
            <person name="Bhonagiri V."/>
            <person name="Nash W.E."/>
            <person name="Warren W."/>
            <person name="Chinwalla A."/>
            <person name="Mardis E.R."/>
            <person name="Wilson R.K."/>
        </authorList>
    </citation>
    <scope>NUCLEOTIDE SEQUENCE [LARGE SCALE GENOMIC DNA]</scope>
    <source>
        <strain evidence="6">DSM 14600</strain>
    </source>
</reference>
<dbReference type="Proteomes" id="UP000003494">
    <property type="component" value="Unassembled WGS sequence"/>
</dbReference>
<evidence type="ECO:0000256" key="2">
    <source>
        <dbReference type="ARBA" id="ARBA00022917"/>
    </source>
</evidence>
<comment type="similarity">
    <text evidence="1 4">Belongs to the prolyl-tRNA editing family. YbaK/EbsC subfamily.</text>
</comment>
<name>C4G819_9FIRM</name>
<dbReference type="STRING" id="626523.GCWU000342_00191"/>
<dbReference type="RefSeq" id="WP_006905230.1">
    <property type="nucleotide sequence ID" value="NZ_GG665866.1"/>
</dbReference>
<dbReference type="eggNOG" id="COG2606">
    <property type="taxonomic scope" value="Bacteria"/>
</dbReference>
<dbReference type="SUPFAM" id="SSF55826">
    <property type="entry name" value="YbaK/ProRS associated domain"/>
    <property type="match status" value="1"/>
</dbReference>
<dbReference type="PIRSF" id="PIRSF006181">
    <property type="entry name" value="EbsC_YbaK"/>
    <property type="match status" value="1"/>
</dbReference>
<dbReference type="CDD" id="cd00002">
    <property type="entry name" value="YbaK_deacylase"/>
    <property type="match status" value="1"/>
</dbReference>
<dbReference type="InterPro" id="IPR004369">
    <property type="entry name" value="Prolyl-tRNA_editing_YbaK/EbsC"/>
</dbReference>
<accession>C4G819</accession>
<dbReference type="PANTHER" id="PTHR30411">
    <property type="entry name" value="CYTOPLASMIC PROTEIN"/>
    <property type="match status" value="1"/>
</dbReference>